<keyword evidence="3" id="KW-0288">FMN</keyword>
<keyword evidence="2" id="KW-0285">Flavoprotein</keyword>
<dbReference type="GeneID" id="18907368"/>
<dbReference type="OrthoDB" id="72788at2759"/>
<dbReference type="Pfam" id="PF00724">
    <property type="entry name" value="Oxidored_FMN"/>
    <property type="match status" value="1"/>
</dbReference>
<evidence type="ECO:0000256" key="1">
    <source>
        <dbReference type="ARBA" id="ARBA00001917"/>
    </source>
</evidence>
<accession>K5WJ53</accession>
<dbReference type="InterPro" id="IPR044152">
    <property type="entry name" value="YqjM-like"/>
</dbReference>
<dbReference type="GO" id="GO:0010181">
    <property type="term" value="F:FMN binding"/>
    <property type="evidence" value="ECO:0007669"/>
    <property type="project" value="InterPro"/>
</dbReference>
<dbReference type="RefSeq" id="XP_007401455.1">
    <property type="nucleotide sequence ID" value="XM_007401393.1"/>
</dbReference>
<keyword evidence="4" id="KW-0521">NADP</keyword>
<organism evidence="7 8">
    <name type="scientific">Phanerochaete carnosa (strain HHB-10118-sp)</name>
    <name type="common">White-rot fungus</name>
    <name type="synonym">Peniophora carnosa</name>
    <dbReference type="NCBI Taxonomy" id="650164"/>
    <lineage>
        <taxon>Eukaryota</taxon>
        <taxon>Fungi</taxon>
        <taxon>Dikarya</taxon>
        <taxon>Basidiomycota</taxon>
        <taxon>Agaricomycotina</taxon>
        <taxon>Agaricomycetes</taxon>
        <taxon>Polyporales</taxon>
        <taxon>Phanerochaetaceae</taxon>
        <taxon>Phanerochaete</taxon>
    </lineage>
</organism>
<name>K5WJ53_PHACS</name>
<dbReference type="PANTHER" id="PTHR43303">
    <property type="entry name" value="NADPH DEHYDROGENASE C23G7.10C-RELATED"/>
    <property type="match status" value="1"/>
</dbReference>
<feature type="non-terminal residue" evidence="7">
    <location>
        <position position="1"/>
    </location>
</feature>
<evidence type="ECO:0000256" key="2">
    <source>
        <dbReference type="ARBA" id="ARBA00022630"/>
    </source>
</evidence>
<dbReference type="Gene3D" id="3.20.20.70">
    <property type="entry name" value="Aldolase class I"/>
    <property type="match status" value="1"/>
</dbReference>
<protein>
    <recommendedName>
        <fullName evidence="6">NADH:flavin oxidoreductase/NADH oxidase N-terminal domain-containing protein</fullName>
    </recommendedName>
</protein>
<dbReference type="KEGG" id="pco:PHACADRAFT_105797"/>
<dbReference type="SUPFAM" id="SSF51395">
    <property type="entry name" value="FMN-linked oxidoreductases"/>
    <property type="match status" value="1"/>
</dbReference>
<keyword evidence="5" id="KW-0560">Oxidoreductase</keyword>
<dbReference type="InterPro" id="IPR001155">
    <property type="entry name" value="OxRdtase_FMN_N"/>
</dbReference>
<dbReference type="PANTHER" id="PTHR43303:SF4">
    <property type="entry name" value="NADPH DEHYDROGENASE C23G7.10C-RELATED"/>
    <property type="match status" value="1"/>
</dbReference>
<sequence length="180" mass="19893">LDGRRRIHLEVIDAVRAIIPEDMPLFMRIYGSDILENTLLDEPSWRVEDSARLASIIAKHGVDFIDVSSGGIHPLQELPLVRQEGRHAAYQAYLADHIRKAVNGRILVAAVGGIRDGNVAEEVLANGWADIIFVGRHFQKNPSAVWQFAEDLGVVVTQAPQIKWGFVGRGIGRKKMGAAR</sequence>
<evidence type="ECO:0000259" key="6">
    <source>
        <dbReference type="Pfam" id="PF00724"/>
    </source>
</evidence>
<dbReference type="HOGENOM" id="CLU_136936_0_0_1"/>
<gene>
    <name evidence="7" type="ORF">PHACADRAFT_105797</name>
</gene>
<evidence type="ECO:0000256" key="5">
    <source>
        <dbReference type="ARBA" id="ARBA00023002"/>
    </source>
</evidence>
<dbReference type="InParanoid" id="K5WJ53"/>
<dbReference type="AlphaFoldDB" id="K5WJ53"/>
<feature type="domain" description="NADH:flavin oxidoreductase/NADH oxidase N-terminal" evidence="6">
    <location>
        <begin position="4"/>
        <end position="148"/>
    </location>
</feature>
<reference evidence="7 8" key="1">
    <citation type="journal article" date="2012" name="BMC Genomics">
        <title>Comparative genomics of the white-rot fungi, Phanerochaete carnosa and P. chrysosporium, to elucidate the genetic basis of the distinct wood types they colonize.</title>
        <authorList>
            <person name="Suzuki H."/>
            <person name="MacDonald J."/>
            <person name="Syed K."/>
            <person name="Salamov A."/>
            <person name="Hori C."/>
            <person name="Aerts A."/>
            <person name="Henrissat B."/>
            <person name="Wiebenga A."/>
            <person name="vanKuyk P.A."/>
            <person name="Barry K."/>
            <person name="Lindquist E."/>
            <person name="LaButti K."/>
            <person name="Lapidus A."/>
            <person name="Lucas S."/>
            <person name="Coutinho P."/>
            <person name="Gong Y."/>
            <person name="Samejima M."/>
            <person name="Mahadevan R."/>
            <person name="Abou-Zaid M."/>
            <person name="de Vries R.P."/>
            <person name="Igarashi K."/>
            <person name="Yadav J.S."/>
            <person name="Grigoriev I.V."/>
            <person name="Master E.R."/>
        </authorList>
    </citation>
    <scope>NUCLEOTIDE SEQUENCE [LARGE SCALE GENOMIC DNA]</scope>
    <source>
        <strain evidence="7 8">HHB-10118-sp</strain>
    </source>
</reference>
<evidence type="ECO:0000313" key="8">
    <source>
        <dbReference type="Proteomes" id="UP000008370"/>
    </source>
</evidence>
<dbReference type="GO" id="GO:0050661">
    <property type="term" value="F:NADP binding"/>
    <property type="evidence" value="ECO:0007669"/>
    <property type="project" value="InterPro"/>
</dbReference>
<dbReference type="EMBL" id="JH930479">
    <property type="protein sequence ID" value="EKM50272.1"/>
    <property type="molecule type" value="Genomic_DNA"/>
</dbReference>
<evidence type="ECO:0000313" key="7">
    <source>
        <dbReference type="EMBL" id="EKM50272.1"/>
    </source>
</evidence>
<evidence type="ECO:0000256" key="3">
    <source>
        <dbReference type="ARBA" id="ARBA00022643"/>
    </source>
</evidence>
<dbReference type="Proteomes" id="UP000008370">
    <property type="component" value="Unassembled WGS sequence"/>
</dbReference>
<comment type="cofactor">
    <cofactor evidence="1">
        <name>FMN</name>
        <dbReference type="ChEBI" id="CHEBI:58210"/>
    </cofactor>
</comment>
<proteinExistence type="predicted"/>
<dbReference type="InterPro" id="IPR013785">
    <property type="entry name" value="Aldolase_TIM"/>
</dbReference>
<evidence type="ECO:0000256" key="4">
    <source>
        <dbReference type="ARBA" id="ARBA00022857"/>
    </source>
</evidence>
<keyword evidence="8" id="KW-1185">Reference proteome</keyword>
<dbReference type="GO" id="GO:0003959">
    <property type="term" value="F:NADPH dehydrogenase activity"/>
    <property type="evidence" value="ECO:0007669"/>
    <property type="project" value="InterPro"/>
</dbReference>